<feature type="signal peptide" evidence="2">
    <location>
        <begin position="1"/>
        <end position="17"/>
    </location>
</feature>
<sequence>MLTVLLCTVSVVAAVCAAIRMEAVWLSAAPPAARQRPETDAALRDAAAGGPSR</sequence>
<feature type="chain" id="PRO_5039467112" evidence="2">
    <location>
        <begin position="18"/>
        <end position="53"/>
    </location>
</feature>
<name>A0A7W4TKA3_KINRA</name>
<accession>A0A7W4TKA3</accession>
<organism evidence="3 4">
    <name type="scientific">Kineococcus radiotolerans</name>
    <dbReference type="NCBI Taxonomy" id="131568"/>
    <lineage>
        <taxon>Bacteria</taxon>
        <taxon>Bacillati</taxon>
        <taxon>Actinomycetota</taxon>
        <taxon>Actinomycetes</taxon>
        <taxon>Kineosporiales</taxon>
        <taxon>Kineosporiaceae</taxon>
        <taxon>Kineococcus</taxon>
    </lineage>
</organism>
<proteinExistence type="predicted"/>
<feature type="region of interest" description="Disordered" evidence="1">
    <location>
        <begin position="30"/>
        <end position="53"/>
    </location>
</feature>
<keyword evidence="2" id="KW-0732">Signal</keyword>
<gene>
    <name evidence="3" type="ORF">FHR75_001262</name>
</gene>
<dbReference type="EMBL" id="JACHVY010000001">
    <property type="protein sequence ID" value="MBB2900474.1"/>
    <property type="molecule type" value="Genomic_DNA"/>
</dbReference>
<dbReference type="AlphaFoldDB" id="A0A7W4TKA3"/>
<dbReference type="Proteomes" id="UP000533269">
    <property type="component" value="Unassembled WGS sequence"/>
</dbReference>
<evidence type="ECO:0000313" key="3">
    <source>
        <dbReference type="EMBL" id="MBB2900474.1"/>
    </source>
</evidence>
<reference evidence="3 4" key="1">
    <citation type="submission" date="2020-08" db="EMBL/GenBank/DDBJ databases">
        <title>The Agave Microbiome: Exploring the role of microbial communities in plant adaptations to desert environments.</title>
        <authorList>
            <person name="Partida-Martinez L.P."/>
        </authorList>
    </citation>
    <scope>NUCLEOTIDE SEQUENCE [LARGE SCALE GENOMIC DNA]</scope>
    <source>
        <strain evidence="3 4">AS2.23</strain>
    </source>
</reference>
<comment type="caution">
    <text evidence="3">The sequence shown here is derived from an EMBL/GenBank/DDBJ whole genome shotgun (WGS) entry which is preliminary data.</text>
</comment>
<evidence type="ECO:0000313" key="4">
    <source>
        <dbReference type="Proteomes" id="UP000533269"/>
    </source>
</evidence>
<evidence type="ECO:0000256" key="1">
    <source>
        <dbReference type="SAM" id="MobiDB-lite"/>
    </source>
</evidence>
<reference evidence="3 4" key="2">
    <citation type="submission" date="2020-08" db="EMBL/GenBank/DDBJ databases">
        <authorList>
            <person name="Partida-Martinez L."/>
            <person name="Huntemann M."/>
            <person name="Clum A."/>
            <person name="Wang J."/>
            <person name="Palaniappan K."/>
            <person name="Ritter S."/>
            <person name="Chen I.-M."/>
            <person name="Stamatis D."/>
            <person name="Reddy T."/>
            <person name="O'Malley R."/>
            <person name="Daum C."/>
            <person name="Shapiro N."/>
            <person name="Ivanova N."/>
            <person name="Kyrpides N."/>
            <person name="Woyke T."/>
        </authorList>
    </citation>
    <scope>NUCLEOTIDE SEQUENCE [LARGE SCALE GENOMIC DNA]</scope>
    <source>
        <strain evidence="3 4">AS2.23</strain>
    </source>
</reference>
<evidence type="ECO:0000256" key="2">
    <source>
        <dbReference type="SAM" id="SignalP"/>
    </source>
</evidence>
<protein>
    <submittedName>
        <fullName evidence="3">Uncharacterized protein</fullName>
    </submittedName>
</protein>
<dbReference type="RefSeq" id="WP_183390705.1">
    <property type="nucleotide sequence ID" value="NZ_JACHVY010000001.1"/>
</dbReference>